<dbReference type="PANTHER" id="PTHR47592:SF27">
    <property type="entry name" value="OS08G0421700 PROTEIN"/>
    <property type="match status" value="1"/>
</dbReference>
<dbReference type="InterPro" id="IPR054722">
    <property type="entry name" value="PolX-like_BBD"/>
</dbReference>
<dbReference type="Pfam" id="PF22936">
    <property type="entry name" value="Pol_BBD"/>
    <property type="match status" value="1"/>
</dbReference>
<organism evidence="2 3">
    <name type="scientific">Capsicum annuum</name>
    <name type="common">Capsicum pepper</name>
    <dbReference type="NCBI Taxonomy" id="4072"/>
    <lineage>
        <taxon>Eukaryota</taxon>
        <taxon>Viridiplantae</taxon>
        <taxon>Streptophyta</taxon>
        <taxon>Embryophyta</taxon>
        <taxon>Tracheophyta</taxon>
        <taxon>Spermatophyta</taxon>
        <taxon>Magnoliopsida</taxon>
        <taxon>eudicotyledons</taxon>
        <taxon>Gunneridae</taxon>
        <taxon>Pentapetalae</taxon>
        <taxon>asterids</taxon>
        <taxon>lamiids</taxon>
        <taxon>Solanales</taxon>
        <taxon>Solanaceae</taxon>
        <taxon>Solanoideae</taxon>
        <taxon>Capsiceae</taxon>
        <taxon>Capsicum</taxon>
    </lineage>
</organism>
<dbReference type="PANTHER" id="PTHR47592">
    <property type="entry name" value="PBF68 PROTEIN"/>
    <property type="match status" value="1"/>
</dbReference>
<protein>
    <recommendedName>
        <fullName evidence="1">Retrovirus-related Pol polyprotein from transposon TNT 1-94-like beta-barrel domain-containing protein</fullName>
    </recommendedName>
</protein>
<keyword evidence="3" id="KW-1185">Reference proteome</keyword>
<evidence type="ECO:0000259" key="1">
    <source>
        <dbReference type="Pfam" id="PF22936"/>
    </source>
</evidence>
<dbReference type="EMBL" id="AYRZ02000005">
    <property type="protein sequence ID" value="PHT81193.1"/>
    <property type="molecule type" value="Genomic_DNA"/>
</dbReference>
<feature type="domain" description="Retrovirus-related Pol polyprotein from transposon TNT 1-94-like beta-barrel" evidence="1">
    <location>
        <begin position="1"/>
        <end position="71"/>
    </location>
</feature>
<dbReference type="AlphaFoldDB" id="A0A2G2ZGR8"/>
<reference evidence="2 3" key="2">
    <citation type="journal article" date="2017" name="Genome Biol.">
        <title>New reference genome sequences of hot pepper reveal the massive evolution of plant disease-resistance genes by retroduplication.</title>
        <authorList>
            <person name="Kim S."/>
            <person name="Park J."/>
            <person name="Yeom S.I."/>
            <person name="Kim Y.M."/>
            <person name="Seo E."/>
            <person name="Kim K.T."/>
            <person name="Kim M.S."/>
            <person name="Lee J.M."/>
            <person name="Cheong K."/>
            <person name="Shin H.S."/>
            <person name="Kim S.B."/>
            <person name="Han K."/>
            <person name="Lee J."/>
            <person name="Park M."/>
            <person name="Lee H.A."/>
            <person name="Lee H.Y."/>
            <person name="Lee Y."/>
            <person name="Oh S."/>
            <person name="Lee J.H."/>
            <person name="Choi E."/>
            <person name="Choi E."/>
            <person name="Lee S.E."/>
            <person name="Jeon J."/>
            <person name="Kim H."/>
            <person name="Choi G."/>
            <person name="Song H."/>
            <person name="Lee J."/>
            <person name="Lee S.C."/>
            <person name="Kwon J.K."/>
            <person name="Lee H.Y."/>
            <person name="Koo N."/>
            <person name="Hong Y."/>
            <person name="Kim R.W."/>
            <person name="Kang W.H."/>
            <person name="Huh J.H."/>
            <person name="Kang B.C."/>
            <person name="Yang T.J."/>
            <person name="Lee Y.H."/>
            <person name="Bennetzen J.L."/>
            <person name="Choi D."/>
        </authorList>
    </citation>
    <scope>NUCLEOTIDE SEQUENCE [LARGE SCALE GENOMIC DNA]</scope>
    <source>
        <strain evidence="3">cv. CM334</strain>
    </source>
</reference>
<dbReference type="Gramene" id="PHT81193">
    <property type="protein sequence ID" value="PHT81193"/>
    <property type="gene ID" value="T459_14208"/>
</dbReference>
<gene>
    <name evidence="2" type="ORF">T459_14208</name>
</gene>
<sequence>MCPNRDWFTIFESVGGGVVLMGNNTPCKVLGKGTVQIRMHDGVVRTLTDVRYVPNLKKNLISLGTLKSLGCKYKGAAAVSTSNQLDPNITKLWHMQLGKESSSSYTKNEEHDMYEQVEVELGIPSKPSSSTVETKYS</sequence>
<dbReference type="Proteomes" id="UP000222542">
    <property type="component" value="Unassembled WGS sequence"/>
</dbReference>
<name>A0A2G2ZGR8_CAPAN</name>
<proteinExistence type="predicted"/>
<accession>A0A2G2ZGR8</accession>
<reference evidence="2 3" key="1">
    <citation type="journal article" date="2014" name="Nat. Genet.">
        <title>Genome sequence of the hot pepper provides insights into the evolution of pungency in Capsicum species.</title>
        <authorList>
            <person name="Kim S."/>
            <person name="Park M."/>
            <person name="Yeom S.I."/>
            <person name="Kim Y.M."/>
            <person name="Lee J.M."/>
            <person name="Lee H.A."/>
            <person name="Seo E."/>
            <person name="Choi J."/>
            <person name="Cheong K."/>
            <person name="Kim K.T."/>
            <person name="Jung K."/>
            <person name="Lee G.W."/>
            <person name="Oh S.K."/>
            <person name="Bae C."/>
            <person name="Kim S.B."/>
            <person name="Lee H.Y."/>
            <person name="Kim S.Y."/>
            <person name="Kim M.S."/>
            <person name="Kang B.C."/>
            <person name="Jo Y.D."/>
            <person name="Yang H.B."/>
            <person name="Jeong H.J."/>
            <person name="Kang W.H."/>
            <person name="Kwon J.K."/>
            <person name="Shin C."/>
            <person name="Lim J.Y."/>
            <person name="Park J.H."/>
            <person name="Huh J.H."/>
            <person name="Kim J.S."/>
            <person name="Kim B.D."/>
            <person name="Cohen O."/>
            <person name="Paran I."/>
            <person name="Suh M.C."/>
            <person name="Lee S.B."/>
            <person name="Kim Y.K."/>
            <person name="Shin Y."/>
            <person name="Noh S.J."/>
            <person name="Park J."/>
            <person name="Seo Y.S."/>
            <person name="Kwon S.Y."/>
            <person name="Kim H.A."/>
            <person name="Park J.M."/>
            <person name="Kim H.J."/>
            <person name="Choi S.B."/>
            <person name="Bosland P.W."/>
            <person name="Reeves G."/>
            <person name="Jo S.H."/>
            <person name="Lee B.W."/>
            <person name="Cho H.T."/>
            <person name="Choi H.S."/>
            <person name="Lee M.S."/>
            <person name="Yu Y."/>
            <person name="Do Choi Y."/>
            <person name="Park B.S."/>
            <person name="van Deynze A."/>
            <person name="Ashrafi H."/>
            <person name="Hill T."/>
            <person name="Kim W.T."/>
            <person name="Pai H.S."/>
            <person name="Ahn H.K."/>
            <person name="Yeam I."/>
            <person name="Giovannoni J.J."/>
            <person name="Rose J.K."/>
            <person name="Sorensen I."/>
            <person name="Lee S.J."/>
            <person name="Kim R.W."/>
            <person name="Choi I.Y."/>
            <person name="Choi B.S."/>
            <person name="Lim J.S."/>
            <person name="Lee Y.H."/>
            <person name="Choi D."/>
        </authorList>
    </citation>
    <scope>NUCLEOTIDE SEQUENCE [LARGE SCALE GENOMIC DNA]</scope>
    <source>
        <strain evidence="3">cv. CM334</strain>
    </source>
</reference>
<evidence type="ECO:0000313" key="2">
    <source>
        <dbReference type="EMBL" id="PHT81193.1"/>
    </source>
</evidence>
<comment type="caution">
    <text evidence="2">The sequence shown here is derived from an EMBL/GenBank/DDBJ whole genome shotgun (WGS) entry which is preliminary data.</text>
</comment>
<evidence type="ECO:0000313" key="3">
    <source>
        <dbReference type="Proteomes" id="UP000222542"/>
    </source>
</evidence>